<dbReference type="Proteomes" id="UP000664144">
    <property type="component" value="Unassembled WGS sequence"/>
</dbReference>
<gene>
    <name evidence="1" type="ORF">J0X19_19580</name>
</gene>
<comment type="caution">
    <text evidence="1">The sequence shown here is derived from an EMBL/GenBank/DDBJ whole genome shotgun (WGS) entry which is preliminary data.</text>
</comment>
<keyword evidence="2" id="KW-1185">Reference proteome</keyword>
<dbReference type="RefSeq" id="WP_206986112.1">
    <property type="nucleotide sequence ID" value="NZ_JAFLQZ010000016.1"/>
</dbReference>
<accession>A0A939F0Q1</accession>
<reference evidence="1" key="1">
    <citation type="submission" date="2021-03" db="EMBL/GenBank/DDBJ databases">
        <authorList>
            <person name="Kim M.K."/>
        </authorList>
    </citation>
    <scope>NUCLEOTIDE SEQUENCE</scope>
    <source>
        <strain evidence="1">BT186</strain>
    </source>
</reference>
<proteinExistence type="predicted"/>
<organism evidence="1 2">
    <name type="scientific">Hymenobacter telluris</name>
    <dbReference type="NCBI Taxonomy" id="2816474"/>
    <lineage>
        <taxon>Bacteria</taxon>
        <taxon>Pseudomonadati</taxon>
        <taxon>Bacteroidota</taxon>
        <taxon>Cytophagia</taxon>
        <taxon>Cytophagales</taxon>
        <taxon>Hymenobacteraceae</taxon>
        <taxon>Hymenobacter</taxon>
    </lineage>
</organism>
<dbReference type="EMBL" id="JAFLQZ010000016">
    <property type="protein sequence ID" value="MBO0360172.1"/>
    <property type="molecule type" value="Genomic_DNA"/>
</dbReference>
<protein>
    <submittedName>
        <fullName evidence="1">Uncharacterized protein</fullName>
    </submittedName>
</protein>
<name>A0A939F0Q1_9BACT</name>
<evidence type="ECO:0000313" key="1">
    <source>
        <dbReference type="EMBL" id="MBO0360172.1"/>
    </source>
</evidence>
<evidence type="ECO:0000313" key="2">
    <source>
        <dbReference type="Proteomes" id="UP000664144"/>
    </source>
</evidence>
<sequence>MTLPRNFCEHLEWRLSGALSYARDKSLRRYWCDGILDPELDADNWPVLVRQSRQLKAQAWIDEGRTKGQNATQRIYQLTINLGPAAFAAYVLGNSLDKFVPDSGYDDWVFISPDKRIVEVWLL</sequence>
<dbReference type="AlphaFoldDB" id="A0A939F0Q1"/>